<dbReference type="InterPro" id="IPR051165">
    <property type="entry name" value="Multifunctional_ANK_Repeat"/>
</dbReference>
<proteinExistence type="predicted"/>
<evidence type="ECO:0000256" key="1">
    <source>
        <dbReference type="ARBA" id="ARBA00022737"/>
    </source>
</evidence>
<dbReference type="AlphaFoldDB" id="A0A6H5FVV5"/>
<keyword evidence="1" id="KW-0677">Repeat</keyword>
<dbReference type="Proteomes" id="UP000479000">
    <property type="component" value="Unassembled WGS sequence"/>
</dbReference>
<evidence type="ECO:0000313" key="5">
    <source>
        <dbReference type="Proteomes" id="UP000479000"/>
    </source>
</evidence>
<evidence type="ECO:0000256" key="2">
    <source>
        <dbReference type="ARBA" id="ARBA00023043"/>
    </source>
</evidence>
<feature type="non-terminal residue" evidence="4">
    <location>
        <position position="1"/>
    </location>
</feature>
<keyword evidence="2 3" id="KW-0040">ANK repeat</keyword>
<dbReference type="Pfam" id="PF12796">
    <property type="entry name" value="Ank_2"/>
    <property type="match status" value="3"/>
</dbReference>
<sequence length="726" mass="81204">FHFEFDCEFDFLFQCEFDFEFDYEFDFRFQSPRTISSSTKKVPADPCETWVPYSRIGYEERVEAIYPMDFDDPISLTAPREILELHSMVMNVPPSKWDKRMFLGNVDIVDPDTGLSPLMVACFGKNFAAAKALLELGADPNFDRHGITFIGLKYSNITPLHVAARLGTPDLIELLIQNGANVNQQCSPQGNTPLHSAIVGKHVDAIAALGKHPNLDLSLPRFDGQCPLHVAIHSCSVLKAVLKLKNVDVNVRETSEKLTALHLATFYEKIRSVKILIQHGADVNAEVVSGHTALDLAYFKGYLGEIAVVSMLKRAGGVRKKTDEAVERWLPWMFAIRLGPISMKRKILYGFSKIDYPTFGGGTALHHMTLQDQLEGCRFLLMRGAKVDTQDHYGNTPLQLAASIANSEIMELLLDYGADINTRSFLGGTPLYNAVQSSSYSAVKFLLTKGADVSFVINGEDLSLLFFAVQRRYPVILDVLLKHGMDPNRRISTKRGCNMTVFCLAAIDNQPDMIKMLADCGADVNAPALFDSNTQKLHPLQFVAYHKKATLDTVRALVDVGSYIDAEPMNHECKTLRSMGLKNLHMNLYRSMENEAGVFCLQTNLLFDAVRRNDVKKAEQYFKSGAAVNCRSEKFTTPLVYAAWKGYTAMVRFLLDRGARVNEFGPLIYAAKSNHEEIVIELLGRGADIKKRIEGKTALDVAKEKNNVRISSILTVVERWLEKFGQ</sequence>
<dbReference type="OrthoDB" id="194358at2759"/>
<feature type="repeat" description="ANK" evidence="3">
    <location>
        <begin position="360"/>
        <end position="392"/>
    </location>
</feature>
<dbReference type="InterPro" id="IPR002110">
    <property type="entry name" value="Ankyrin_rpt"/>
</dbReference>
<feature type="repeat" description="ANK" evidence="3">
    <location>
        <begin position="393"/>
        <end position="425"/>
    </location>
</feature>
<dbReference type="PRINTS" id="PR01415">
    <property type="entry name" value="ANKYRIN"/>
</dbReference>
<dbReference type="InterPro" id="IPR036770">
    <property type="entry name" value="Ankyrin_rpt-contain_sf"/>
</dbReference>
<dbReference type="Gene3D" id="1.25.40.20">
    <property type="entry name" value="Ankyrin repeat-containing domain"/>
    <property type="match status" value="4"/>
</dbReference>
<feature type="repeat" description="ANK" evidence="3">
    <location>
        <begin position="426"/>
        <end position="458"/>
    </location>
</feature>
<keyword evidence="5" id="KW-1185">Reference proteome</keyword>
<organism evidence="4 5">
    <name type="scientific">Nesidiocoris tenuis</name>
    <dbReference type="NCBI Taxonomy" id="355587"/>
    <lineage>
        <taxon>Eukaryota</taxon>
        <taxon>Metazoa</taxon>
        <taxon>Ecdysozoa</taxon>
        <taxon>Arthropoda</taxon>
        <taxon>Hexapoda</taxon>
        <taxon>Insecta</taxon>
        <taxon>Pterygota</taxon>
        <taxon>Neoptera</taxon>
        <taxon>Paraneoptera</taxon>
        <taxon>Hemiptera</taxon>
        <taxon>Heteroptera</taxon>
        <taxon>Panheteroptera</taxon>
        <taxon>Cimicomorpha</taxon>
        <taxon>Miridae</taxon>
        <taxon>Dicyphina</taxon>
        <taxon>Nesidiocoris</taxon>
    </lineage>
</organism>
<dbReference type="PROSITE" id="PS50297">
    <property type="entry name" value="ANK_REP_REGION"/>
    <property type="match status" value="6"/>
</dbReference>
<reference evidence="4 5" key="1">
    <citation type="submission" date="2020-02" db="EMBL/GenBank/DDBJ databases">
        <authorList>
            <person name="Ferguson B K."/>
        </authorList>
    </citation>
    <scope>NUCLEOTIDE SEQUENCE [LARGE SCALE GENOMIC DNA]</scope>
</reference>
<feature type="repeat" description="ANK" evidence="3">
    <location>
        <begin position="634"/>
        <end position="666"/>
    </location>
</feature>
<dbReference type="SMART" id="SM00248">
    <property type="entry name" value="ANK"/>
    <property type="match status" value="15"/>
</dbReference>
<name>A0A6H5FVV5_9HEMI</name>
<evidence type="ECO:0000313" key="4">
    <source>
        <dbReference type="EMBL" id="CAA9993381.1"/>
    </source>
</evidence>
<protein>
    <submittedName>
        <fullName evidence="4">Uncharacterized protein</fullName>
    </submittedName>
</protein>
<feature type="repeat" description="ANK" evidence="3">
    <location>
        <begin position="155"/>
        <end position="187"/>
    </location>
</feature>
<evidence type="ECO:0000256" key="3">
    <source>
        <dbReference type="PROSITE-ProRule" id="PRU00023"/>
    </source>
</evidence>
<feature type="repeat" description="ANK" evidence="3">
    <location>
        <begin position="662"/>
        <end position="694"/>
    </location>
</feature>
<dbReference type="PROSITE" id="PS50088">
    <property type="entry name" value="ANK_REPEAT"/>
    <property type="match status" value="8"/>
</dbReference>
<dbReference type="PANTHER" id="PTHR24123">
    <property type="entry name" value="ANKYRIN REPEAT-CONTAINING"/>
    <property type="match status" value="1"/>
</dbReference>
<dbReference type="EMBL" id="CADCXU010000399">
    <property type="protein sequence ID" value="CAA9993381.1"/>
    <property type="molecule type" value="Genomic_DNA"/>
</dbReference>
<dbReference type="Pfam" id="PF00023">
    <property type="entry name" value="Ank"/>
    <property type="match status" value="2"/>
</dbReference>
<feature type="repeat" description="ANK" evidence="3">
    <location>
        <begin position="256"/>
        <end position="288"/>
    </location>
</feature>
<accession>A0A6H5FVV5</accession>
<feature type="repeat" description="ANK" evidence="3">
    <location>
        <begin position="113"/>
        <end position="145"/>
    </location>
</feature>
<gene>
    <name evidence="4" type="ORF">NTEN_LOCUS357</name>
</gene>
<dbReference type="SUPFAM" id="SSF48403">
    <property type="entry name" value="Ankyrin repeat"/>
    <property type="match status" value="2"/>
</dbReference>
<dbReference type="PANTHER" id="PTHR24123:SF33">
    <property type="entry name" value="PROTEIN HOS4"/>
    <property type="match status" value="1"/>
</dbReference>